<feature type="region of interest" description="Disordered" evidence="1">
    <location>
        <begin position="43"/>
        <end position="67"/>
    </location>
</feature>
<dbReference type="EMBL" id="ANIY01000512">
    <property type="protein sequence ID" value="ETP52596.1"/>
    <property type="molecule type" value="Genomic_DNA"/>
</dbReference>
<evidence type="ECO:0000313" key="2">
    <source>
        <dbReference type="EMBL" id="ETP52596.1"/>
    </source>
</evidence>
<sequence length="67" mass="7606">MIIGNRKDIDDMKMELKSKFTLKDMGCVHCTQAKVLLWVAPESSDSYSPGTKPPCHHHQLEADVQHQ</sequence>
<proteinExistence type="predicted"/>
<feature type="compositionally biased region" description="Basic and acidic residues" evidence="1">
    <location>
        <begin position="58"/>
        <end position="67"/>
    </location>
</feature>
<accession>W3A075</accession>
<dbReference type="Proteomes" id="UP000018948">
    <property type="component" value="Unassembled WGS sequence"/>
</dbReference>
<comment type="caution">
    <text evidence="2">The sequence shown here is derived from an EMBL/GenBank/DDBJ whole genome shotgun (WGS) entry which is preliminary data.</text>
</comment>
<evidence type="ECO:0000256" key="1">
    <source>
        <dbReference type="SAM" id="MobiDB-lite"/>
    </source>
</evidence>
<reference evidence="2 3" key="1">
    <citation type="submission" date="2013-11" db="EMBL/GenBank/DDBJ databases">
        <title>The Genome Sequence of Phytophthora parasitica P10297.</title>
        <authorList>
            <consortium name="The Broad Institute Genomics Platform"/>
            <person name="Russ C."/>
            <person name="Tyler B."/>
            <person name="Panabieres F."/>
            <person name="Shan W."/>
            <person name="Tripathy S."/>
            <person name="Grunwald N."/>
            <person name="Machado M."/>
            <person name="Johnson C.S."/>
            <person name="Walker B."/>
            <person name="Young S.K."/>
            <person name="Zeng Q."/>
            <person name="Gargeya S."/>
            <person name="Fitzgerald M."/>
            <person name="Haas B."/>
            <person name="Abouelleil A."/>
            <person name="Allen A.W."/>
            <person name="Alvarado L."/>
            <person name="Arachchi H.M."/>
            <person name="Berlin A.M."/>
            <person name="Chapman S.B."/>
            <person name="Gainer-Dewar J."/>
            <person name="Goldberg J."/>
            <person name="Griggs A."/>
            <person name="Gujja S."/>
            <person name="Hansen M."/>
            <person name="Howarth C."/>
            <person name="Imamovic A."/>
            <person name="Ireland A."/>
            <person name="Larimer J."/>
            <person name="McCowan C."/>
            <person name="Murphy C."/>
            <person name="Pearson M."/>
            <person name="Poon T.W."/>
            <person name="Priest M."/>
            <person name="Roberts A."/>
            <person name="Saif S."/>
            <person name="Shea T."/>
            <person name="Sisk P."/>
            <person name="Sykes S."/>
            <person name="Wortman J."/>
            <person name="Nusbaum C."/>
            <person name="Birren B."/>
        </authorList>
    </citation>
    <scope>NUCLEOTIDE SEQUENCE [LARGE SCALE GENOMIC DNA]</scope>
    <source>
        <strain evidence="2 3">P10297</strain>
    </source>
</reference>
<organism evidence="2 3">
    <name type="scientific">Phytophthora nicotianae P10297</name>
    <dbReference type="NCBI Taxonomy" id="1317064"/>
    <lineage>
        <taxon>Eukaryota</taxon>
        <taxon>Sar</taxon>
        <taxon>Stramenopiles</taxon>
        <taxon>Oomycota</taxon>
        <taxon>Peronosporomycetes</taxon>
        <taxon>Peronosporales</taxon>
        <taxon>Peronosporaceae</taxon>
        <taxon>Phytophthora</taxon>
    </lineage>
</organism>
<dbReference type="AlphaFoldDB" id="W3A075"/>
<protein>
    <submittedName>
        <fullName evidence="2">Uncharacterized protein</fullName>
    </submittedName>
</protein>
<gene>
    <name evidence="2" type="ORF">F442_02417</name>
</gene>
<name>W3A075_PHYNI</name>
<evidence type="ECO:0000313" key="3">
    <source>
        <dbReference type="Proteomes" id="UP000018948"/>
    </source>
</evidence>